<name>A0A7W8HBB3_9FIRM</name>
<feature type="region of interest" description="Disordered" evidence="2">
    <location>
        <begin position="279"/>
        <end position="306"/>
    </location>
</feature>
<evidence type="ECO:0000313" key="5">
    <source>
        <dbReference type="Proteomes" id="UP000543642"/>
    </source>
</evidence>
<sequence>MTLDQAFKILGIPRGTPKNEIKKRYRQLMRQVHPDVFPESSYPYNVHEITAAYDLLRNSCNIHEAGQGYFSKRSSQCQGKAKHWADPVRHWDAPENPQAYCEREILHNVHDDEGRIVGHFTVAWGKYLWTADEDFPLFLLSIYQCSKQLLDRAERSKKRDSRPSPALRQKYQAQLAYLLAQQYIDALPWLEKLAKISPSKDDGAPVFYVAAMLEASLSVSLEDGEILFPSRIQDHRLYLKNRAGAQLGYLSFHDDRLYYIIIPLFEQRRVQVKIQAIQKENRSHKAQKPSAKSSHSHTNSSYHLKNKSSGYKELRLWIRFLPHTGTMPENITLQIQALLDRYKALL</sequence>
<feature type="domain" description="J" evidence="3">
    <location>
        <begin position="5"/>
        <end position="61"/>
    </location>
</feature>
<accession>A0A7W8HBB3</accession>
<dbReference type="GO" id="GO:0006260">
    <property type="term" value="P:DNA replication"/>
    <property type="evidence" value="ECO:0007669"/>
    <property type="project" value="UniProtKB-KW"/>
</dbReference>
<evidence type="ECO:0000259" key="3">
    <source>
        <dbReference type="PROSITE" id="PS50076"/>
    </source>
</evidence>
<dbReference type="InterPro" id="IPR036869">
    <property type="entry name" value="J_dom_sf"/>
</dbReference>
<dbReference type="AlphaFoldDB" id="A0A7W8HBB3"/>
<dbReference type="PANTHER" id="PTHR44240">
    <property type="entry name" value="DNAJ DOMAIN (PROKARYOTIC HEAT SHOCK PROTEIN)-RELATED"/>
    <property type="match status" value="1"/>
</dbReference>
<evidence type="ECO:0000313" key="4">
    <source>
        <dbReference type="EMBL" id="MBB5265321.1"/>
    </source>
</evidence>
<organism evidence="4 5">
    <name type="scientific">Catenibacillus scindens</name>
    <dbReference type="NCBI Taxonomy" id="673271"/>
    <lineage>
        <taxon>Bacteria</taxon>
        <taxon>Bacillati</taxon>
        <taxon>Bacillota</taxon>
        <taxon>Clostridia</taxon>
        <taxon>Lachnospirales</taxon>
        <taxon>Lachnospiraceae</taxon>
        <taxon>Catenibacillus</taxon>
    </lineage>
</organism>
<dbReference type="InterPro" id="IPR052276">
    <property type="entry name" value="Diphthamide-biosynth_chaperone"/>
</dbReference>
<dbReference type="PROSITE" id="PS50076">
    <property type="entry name" value="DNAJ_2"/>
    <property type="match status" value="1"/>
</dbReference>
<dbReference type="InterPro" id="IPR001623">
    <property type="entry name" value="DnaJ_domain"/>
</dbReference>
<dbReference type="PRINTS" id="PR00625">
    <property type="entry name" value="JDOMAIN"/>
</dbReference>
<keyword evidence="1" id="KW-0235">DNA replication</keyword>
<gene>
    <name evidence="4" type="ORF">HNP82_002464</name>
</gene>
<feature type="compositionally biased region" description="Low complexity" evidence="2">
    <location>
        <begin position="290"/>
        <end position="303"/>
    </location>
</feature>
<evidence type="ECO:0000256" key="2">
    <source>
        <dbReference type="SAM" id="MobiDB-lite"/>
    </source>
</evidence>
<dbReference type="CDD" id="cd06257">
    <property type="entry name" value="DnaJ"/>
    <property type="match status" value="1"/>
</dbReference>
<evidence type="ECO:0000256" key="1">
    <source>
        <dbReference type="ARBA" id="ARBA00022705"/>
    </source>
</evidence>
<reference evidence="4 5" key="1">
    <citation type="submission" date="2020-08" db="EMBL/GenBank/DDBJ databases">
        <title>Genomic Encyclopedia of Type Strains, Phase IV (KMG-IV): sequencing the most valuable type-strain genomes for metagenomic binning, comparative biology and taxonomic classification.</title>
        <authorList>
            <person name="Goeker M."/>
        </authorList>
    </citation>
    <scope>NUCLEOTIDE SEQUENCE [LARGE SCALE GENOMIC DNA]</scope>
    <source>
        <strain evidence="4 5">DSM 106146</strain>
    </source>
</reference>
<dbReference type="Proteomes" id="UP000543642">
    <property type="component" value="Unassembled WGS sequence"/>
</dbReference>
<dbReference type="SMART" id="SM00271">
    <property type="entry name" value="DnaJ"/>
    <property type="match status" value="1"/>
</dbReference>
<keyword evidence="5" id="KW-1185">Reference proteome</keyword>
<proteinExistence type="predicted"/>
<protein>
    <recommendedName>
        <fullName evidence="3">J domain-containing protein</fullName>
    </recommendedName>
</protein>
<dbReference type="Pfam" id="PF00226">
    <property type="entry name" value="DnaJ"/>
    <property type="match status" value="1"/>
</dbReference>
<comment type="caution">
    <text evidence="4">The sequence shown here is derived from an EMBL/GenBank/DDBJ whole genome shotgun (WGS) entry which is preliminary data.</text>
</comment>
<dbReference type="EMBL" id="JACHFW010000010">
    <property type="protein sequence ID" value="MBB5265321.1"/>
    <property type="molecule type" value="Genomic_DNA"/>
</dbReference>
<dbReference type="PANTHER" id="PTHR44240:SF10">
    <property type="entry name" value="J DOMAIN-CONTAINING PROTEIN"/>
    <property type="match status" value="1"/>
</dbReference>
<dbReference type="Gene3D" id="1.10.287.110">
    <property type="entry name" value="DnaJ domain"/>
    <property type="match status" value="1"/>
</dbReference>
<dbReference type="RefSeq" id="WP_183775169.1">
    <property type="nucleotide sequence ID" value="NZ_JACHFW010000010.1"/>
</dbReference>
<dbReference type="SUPFAM" id="SSF46565">
    <property type="entry name" value="Chaperone J-domain"/>
    <property type="match status" value="1"/>
</dbReference>